<evidence type="ECO:0000256" key="3">
    <source>
        <dbReference type="ARBA" id="ARBA00022617"/>
    </source>
</evidence>
<proteinExistence type="inferred from homology"/>
<evidence type="ECO:0000256" key="4">
    <source>
        <dbReference type="ARBA" id="ARBA00022723"/>
    </source>
</evidence>
<keyword evidence="7 9" id="KW-0503">Monooxygenase</keyword>
<sequence length="529" mass="60176">MTQQNIHASGLSDVGNNNALTLLLVTISSLILAILWYKFKPSNSSSNGAPPLPPGPRSLPIVGYIPFLSSSLHTQFVSIAQTYGPIFKLKLGSKLYIVISNPELSKEVVRDQDDIFSNRDQSVAGLTLTYDGQDIVISNNNPNWRKLRKIFVHEIQSHKNLEATISFRRDEVRNCVKTIFGKIGTATNVREIVFSTETNILIRTIWETSLDKGGVKDQNLGAKIDMVATNIVKIFARPNLSDFFPFLARFDLQHVERDMQMQHDKMDELFTTIIEDRIQYNLKKSKDEGKNDGKKDFIEILLEYKDEKDGKPLSITQMKALLMDLMIAGTETTATTVEWAMTHIIGDRNIMNKIQEELAEVVGLENKVEESHAPKLKYLEATIKETLRMYPIVPFLIPRSPSKTCTVGGYTIPKGCTIILNVWSIQRDPHYWENPLEFRPERFLNTSWDFKGTNLVYFPFGSGRRICAGLPMAEKMLMYILASLLHSFDWRLAKPEEHNIKEVFGIAIKKKTPLICIPSQRLSDKSLYM</sequence>
<comment type="similarity">
    <text evidence="2 9">Belongs to the cytochrome P450 family.</text>
</comment>
<dbReference type="InterPro" id="IPR001128">
    <property type="entry name" value="Cyt_P450"/>
</dbReference>
<keyword evidence="10" id="KW-0812">Transmembrane</keyword>
<dbReference type="GO" id="GO:0016705">
    <property type="term" value="F:oxidoreductase activity, acting on paired donors, with incorporation or reduction of molecular oxygen"/>
    <property type="evidence" value="ECO:0007669"/>
    <property type="project" value="InterPro"/>
</dbReference>
<dbReference type="GO" id="GO:0005506">
    <property type="term" value="F:iron ion binding"/>
    <property type="evidence" value="ECO:0007669"/>
    <property type="project" value="InterPro"/>
</dbReference>
<comment type="caution">
    <text evidence="11">The sequence shown here is derived from an EMBL/GenBank/DDBJ whole genome shotgun (WGS) entry which is preliminary data.</text>
</comment>
<evidence type="ECO:0000256" key="1">
    <source>
        <dbReference type="ARBA" id="ARBA00001971"/>
    </source>
</evidence>
<evidence type="ECO:0008006" key="13">
    <source>
        <dbReference type="Google" id="ProtNLM"/>
    </source>
</evidence>
<evidence type="ECO:0000313" key="11">
    <source>
        <dbReference type="EMBL" id="KAD4385664.1"/>
    </source>
</evidence>
<evidence type="ECO:0000256" key="6">
    <source>
        <dbReference type="ARBA" id="ARBA00023004"/>
    </source>
</evidence>
<keyword evidence="6 8" id="KW-0408">Iron</keyword>
<keyword evidence="10" id="KW-1133">Transmembrane helix</keyword>
<keyword evidence="5 9" id="KW-0560">Oxidoreductase</keyword>
<dbReference type="EMBL" id="SZYD01000013">
    <property type="protein sequence ID" value="KAD4385664.1"/>
    <property type="molecule type" value="Genomic_DNA"/>
</dbReference>
<feature type="transmembrane region" description="Helical" evidence="10">
    <location>
        <begin position="19"/>
        <end position="37"/>
    </location>
</feature>
<dbReference type="AlphaFoldDB" id="A0A5N6N5Z8"/>
<dbReference type="PROSITE" id="PS00086">
    <property type="entry name" value="CYTOCHROME_P450"/>
    <property type="match status" value="1"/>
</dbReference>
<dbReference type="Gene3D" id="1.10.630.10">
    <property type="entry name" value="Cytochrome P450"/>
    <property type="match status" value="1"/>
</dbReference>
<dbReference type="FunFam" id="1.10.630.10:FF:000126">
    <property type="entry name" value="Predicted protein"/>
    <property type="match status" value="1"/>
</dbReference>
<evidence type="ECO:0000313" key="12">
    <source>
        <dbReference type="Proteomes" id="UP000326396"/>
    </source>
</evidence>
<dbReference type="OrthoDB" id="2789670at2759"/>
<keyword evidence="10" id="KW-0472">Membrane</keyword>
<dbReference type="InterPro" id="IPR002401">
    <property type="entry name" value="Cyt_P450_E_grp-I"/>
</dbReference>
<protein>
    <recommendedName>
        <fullName evidence="13">Cytochrome P450</fullName>
    </recommendedName>
</protein>
<organism evidence="11 12">
    <name type="scientific">Mikania micrantha</name>
    <name type="common">bitter vine</name>
    <dbReference type="NCBI Taxonomy" id="192012"/>
    <lineage>
        <taxon>Eukaryota</taxon>
        <taxon>Viridiplantae</taxon>
        <taxon>Streptophyta</taxon>
        <taxon>Embryophyta</taxon>
        <taxon>Tracheophyta</taxon>
        <taxon>Spermatophyta</taxon>
        <taxon>Magnoliopsida</taxon>
        <taxon>eudicotyledons</taxon>
        <taxon>Gunneridae</taxon>
        <taxon>Pentapetalae</taxon>
        <taxon>asterids</taxon>
        <taxon>campanulids</taxon>
        <taxon>Asterales</taxon>
        <taxon>Asteraceae</taxon>
        <taxon>Asteroideae</taxon>
        <taxon>Heliantheae alliance</taxon>
        <taxon>Eupatorieae</taxon>
        <taxon>Mikania</taxon>
    </lineage>
</organism>
<gene>
    <name evidence="11" type="ORF">E3N88_25833</name>
</gene>
<evidence type="ECO:0000256" key="5">
    <source>
        <dbReference type="ARBA" id="ARBA00023002"/>
    </source>
</evidence>
<dbReference type="PRINTS" id="PR00385">
    <property type="entry name" value="P450"/>
</dbReference>
<keyword evidence="3 8" id="KW-0349">Heme</keyword>
<dbReference type="SUPFAM" id="SSF48264">
    <property type="entry name" value="Cytochrome P450"/>
    <property type="match status" value="1"/>
</dbReference>
<evidence type="ECO:0000256" key="8">
    <source>
        <dbReference type="PIRSR" id="PIRSR602401-1"/>
    </source>
</evidence>
<keyword evidence="12" id="KW-1185">Reference proteome</keyword>
<comment type="cofactor">
    <cofactor evidence="1 8">
        <name>heme</name>
        <dbReference type="ChEBI" id="CHEBI:30413"/>
    </cofactor>
</comment>
<keyword evidence="4 8" id="KW-0479">Metal-binding</keyword>
<dbReference type="Pfam" id="PF00067">
    <property type="entry name" value="p450"/>
    <property type="match status" value="1"/>
</dbReference>
<dbReference type="GO" id="GO:0020037">
    <property type="term" value="F:heme binding"/>
    <property type="evidence" value="ECO:0007669"/>
    <property type="project" value="InterPro"/>
</dbReference>
<feature type="binding site" description="axial binding residue" evidence="8">
    <location>
        <position position="467"/>
    </location>
    <ligand>
        <name>heme</name>
        <dbReference type="ChEBI" id="CHEBI:30413"/>
    </ligand>
    <ligandPart>
        <name>Fe</name>
        <dbReference type="ChEBI" id="CHEBI:18248"/>
    </ligandPart>
</feature>
<reference evidence="11 12" key="1">
    <citation type="submission" date="2019-05" db="EMBL/GenBank/DDBJ databases">
        <title>Mikania micrantha, genome provides insights into the molecular mechanism of rapid growth.</title>
        <authorList>
            <person name="Liu B."/>
        </authorList>
    </citation>
    <scope>NUCLEOTIDE SEQUENCE [LARGE SCALE GENOMIC DNA]</scope>
    <source>
        <strain evidence="11">NLD-2019</strain>
        <tissue evidence="11">Leaf</tissue>
    </source>
</reference>
<accession>A0A5N6N5Z8</accession>
<dbReference type="PANTHER" id="PTHR47951">
    <property type="entry name" value="OS08G0547900 PROTEIN"/>
    <property type="match status" value="1"/>
</dbReference>
<evidence type="ECO:0000256" key="10">
    <source>
        <dbReference type="SAM" id="Phobius"/>
    </source>
</evidence>
<dbReference type="Proteomes" id="UP000326396">
    <property type="component" value="Linkage Group LG3"/>
</dbReference>
<dbReference type="GO" id="GO:0004497">
    <property type="term" value="F:monooxygenase activity"/>
    <property type="evidence" value="ECO:0007669"/>
    <property type="project" value="UniProtKB-KW"/>
</dbReference>
<dbReference type="PANTHER" id="PTHR47951:SF7">
    <property type="entry name" value="FLAVONOID 3',5'-HYDROXYLASE-LIKE ISOFORM X1"/>
    <property type="match status" value="1"/>
</dbReference>
<evidence type="ECO:0000256" key="2">
    <source>
        <dbReference type="ARBA" id="ARBA00010617"/>
    </source>
</evidence>
<dbReference type="InterPro" id="IPR036396">
    <property type="entry name" value="Cyt_P450_sf"/>
</dbReference>
<evidence type="ECO:0000256" key="9">
    <source>
        <dbReference type="RuleBase" id="RU000461"/>
    </source>
</evidence>
<dbReference type="InterPro" id="IPR017972">
    <property type="entry name" value="Cyt_P450_CS"/>
</dbReference>
<name>A0A5N6N5Z8_9ASTR</name>
<evidence type="ECO:0000256" key="7">
    <source>
        <dbReference type="ARBA" id="ARBA00023033"/>
    </source>
</evidence>
<dbReference type="PRINTS" id="PR00463">
    <property type="entry name" value="EP450I"/>
</dbReference>